<dbReference type="RefSeq" id="WP_020835999.1">
    <property type="nucleotide sequence ID" value="NC_021833.1"/>
</dbReference>
<dbReference type="SUPFAM" id="SSF52540">
    <property type="entry name" value="P-loop containing nucleoside triphosphate hydrolases"/>
    <property type="match status" value="1"/>
</dbReference>
<dbReference type="InParanoid" id="S5LYZ3"/>
<dbReference type="eggNOG" id="COG1131">
    <property type="taxonomic scope" value="Bacteria"/>
</dbReference>
<name>S5LYZ3_9MOLU</name>
<dbReference type="HOGENOM" id="CLU_000604_1_2_14"/>
<evidence type="ECO:0000313" key="6">
    <source>
        <dbReference type="EMBL" id="AGR41766.1"/>
    </source>
</evidence>
<dbReference type="GO" id="GO:0005524">
    <property type="term" value="F:ATP binding"/>
    <property type="evidence" value="ECO:0007669"/>
    <property type="project" value="UniProtKB-KW"/>
</dbReference>
<dbReference type="InterPro" id="IPR017871">
    <property type="entry name" value="ABC_transporter-like_CS"/>
</dbReference>
<evidence type="ECO:0000256" key="3">
    <source>
        <dbReference type="ARBA" id="ARBA00022741"/>
    </source>
</evidence>
<keyword evidence="2" id="KW-0813">Transport</keyword>
<proteinExistence type="inferred from homology"/>
<dbReference type="SMART" id="SM00382">
    <property type="entry name" value="AAA"/>
    <property type="match status" value="1"/>
</dbReference>
<dbReference type="PATRIC" id="fig|1276221.3.peg.60"/>
<keyword evidence="7" id="KW-1185">Reference proteome</keyword>
<dbReference type="STRING" id="1276221.SDIMI_v3c00620"/>
<sequence length="242" mass="27734">MIKIENLTKNFKNGGGIYDISFSFNEGDIIALVGPNGAGKTTLIKSIMQEYKLNQGSILFDSQKINSVNIKQIAFFPDSNNIPLDIKVKDYIYYFYICAGLFKKDFKNNLSKLVSWLGIDQFLNKKIKQLSAGQKKKVILASVLIRKPKYIIFDEPTANMDIENKIEFMSIINSLKNVGISILITSHIIEELQKIANKLILIKEGRIVYDNKFDSNNEKIIDVYSKYFNLSNNEMEIMRLYS</sequence>
<dbReference type="Gene3D" id="3.40.50.300">
    <property type="entry name" value="P-loop containing nucleotide triphosphate hydrolases"/>
    <property type="match status" value="1"/>
</dbReference>
<gene>
    <name evidence="6" type="ORF">SDIMI_v3c00620</name>
</gene>
<dbReference type="KEGG" id="sdi:SDIMI_v3c00620"/>
<keyword evidence="4 6" id="KW-0067">ATP-binding</keyword>
<evidence type="ECO:0000256" key="2">
    <source>
        <dbReference type="ARBA" id="ARBA00022448"/>
    </source>
</evidence>
<reference evidence="6 7" key="1">
    <citation type="journal article" date="2013" name="Genome Biol. Evol.">
        <title>Comparison of metabolic capacities and inference of gene content evolution in mosquito-associated Spiroplasma diminutum and S. taiwanense.</title>
        <authorList>
            <person name="Lo W.S."/>
            <person name="Ku C."/>
            <person name="Chen L.L."/>
            <person name="Chang T.H."/>
            <person name="Kuo C.H."/>
        </authorList>
    </citation>
    <scope>NUCLEOTIDE SEQUENCE [LARGE SCALE GENOMIC DNA]</scope>
    <source>
        <strain evidence="6">CUAS-1</strain>
    </source>
</reference>
<dbReference type="CDD" id="cd03230">
    <property type="entry name" value="ABC_DR_subfamily_A"/>
    <property type="match status" value="1"/>
</dbReference>
<dbReference type="FunCoup" id="S5LYZ3">
    <property type="interactions" value="26"/>
</dbReference>
<dbReference type="EMBL" id="CP005076">
    <property type="protein sequence ID" value="AGR41766.1"/>
    <property type="molecule type" value="Genomic_DNA"/>
</dbReference>
<dbReference type="InterPro" id="IPR003593">
    <property type="entry name" value="AAA+_ATPase"/>
</dbReference>
<keyword evidence="3" id="KW-0547">Nucleotide-binding</keyword>
<dbReference type="GO" id="GO:0016887">
    <property type="term" value="F:ATP hydrolysis activity"/>
    <property type="evidence" value="ECO:0007669"/>
    <property type="project" value="InterPro"/>
</dbReference>
<dbReference type="PROSITE" id="PS00211">
    <property type="entry name" value="ABC_TRANSPORTER_1"/>
    <property type="match status" value="1"/>
</dbReference>
<organism evidence="6 7">
    <name type="scientific">Spiroplasma diminutum CUAS-1</name>
    <dbReference type="NCBI Taxonomy" id="1276221"/>
    <lineage>
        <taxon>Bacteria</taxon>
        <taxon>Bacillati</taxon>
        <taxon>Mycoplasmatota</taxon>
        <taxon>Mollicutes</taxon>
        <taxon>Entomoplasmatales</taxon>
        <taxon>Spiroplasmataceae</taxon>
        <taxon>Spiroplasma</taxon>
    </lineage>
</organism>
<dbReference type="PANTHER" id="PTHR42711">
    <property type="entry name" value="ABC TRANSPORTER ATP-BINDING PROTEIN"/>
    <property type="match status" value="1"/>
</dbReference>
<dbReference type="Pfam" id="PF00005">
    <property type="entry name" value="ABC_tran"/>
    <property type="match status" value="1"/>
</dbReference>
<evidence type="ECO:0000259" key="5">
    <source>
        <dbReference type="PROSITE" id="PS50893"/>
    </source>
</evidence>
<dbReference type="PROSITE" id="PS50893">
    <property type="entry name" value="ABC_TRANSPORTER_2"/>
    <property type="match status" value="1"/>
</dbReference>
<evidence type="ECO:0000313" key="7">
    <source>
        <dbReference type="Proteomes" id="UP000014983"/>
    </source>
</evidence>
<dbReference type="PANTHER" id="PTHR42711:SF5">
    <property type="entry name" value="ABC TRANSPORTER ATP-BINDING PROTEIN NATA"/>
    <property type="match status" value="1"/>
</dbReference>
<protein>
    <submittedName>
        <fullName evidence="6">ABC transporter ATP-binding protein</fullName>
    </submittedName>
</protein>
<dbReference type="InterPro" id="IPR003439">
    <property type="entry name" value="ABC_transporter-like_ATP-bd"/>
</dbReference>
<comment type="similarity">
    <text evidence="1">Belongs to the ABC transporter superfamily.</text>
</comment>
<feature type="domain" description="ABC transporter" evidence="5">
    <location>
        <begin position="2"/>
        <end position="229"/>
    </location>
</feature>
<dbReference type="InterPro" id="IPR050763">
    <property type="entry name" value="ABC_transporter_ATP-binding"/>
</dbReference>
<dbReference type="AlphaFoldDB" id="S5LYZ3"/>
<dbReference type="OrthoDB" id="9779029at2"/>
<dbReference type="Proteomes" id="UP000014983">
    <property type="component" value="Chromosome"/>
</dbReference>
<evidence type="ECO:0000256" key="4">
    <source>
        <dbReference type="ARBA" id="ARBA00022840"/>
    </source>
</evidence>
<dbReference type="InterPro" id="IPR027417">
    <property type="entry name" value="P-loop_NTPase"/>
</dbReference>
<accession>S5LYZ3</accession>
<evidence type="ECO:0000256" key="1">
    <source>
        <dbReference type="ARBA" id="ARBA00005417"/>
    </source>
</evidence>